<keyword evidence="1 3" id="KW-0963">Cytoplasm</keyword>
<evidence type="ECO:0000256" key="3">
    <source>
        <dbReference type="HAMAP-Rule" id="MF_00187"/>
    </source>
</evidence>
<name>A0A9X3EVL5_9BACT</name>
<feature type="binding site" evidence="3">
    <location>
        <begin position="256"/>
        <end position="261"/>
    </location>
    <ligand>
        <name>Mo-bis(molybdopterin guanine dinucleotide)</name>
        <dbReference type="ChEBI" id="CHEBI:60539"/>
    </ligand>
</feature>
<dbReference type="GO" id="GO:0097163">
    <property type="term" value="F:sulfur carrier activity"/>
    <property type="evidence" value="ECO:0007669"/>
    <property type="project" value="UniProtKB-UniRule"/>
</dbReference>
<dbReference type="RefSeq" id="WP_267774025.1">
    <property type="nucleotide sequence ID" value="NZ_JAPNKE010000002.1"/>
</dbReference>
<dbReference type="SUPFAM" id="SSF53927">
    <property type="entry name" value="Cytidine deaminase-like"/>
    <property type="match status" value="1"/>
</dbReference>
<reference evidence="4" key="1">
    <citation type="submission" date="2022-11" db="EMBL/GenBank/DDBJ databases">
        <title>Minimal conservation of predation-associated metabolite biosynthetic gene clusters underscores biosynthetic potential of Myxococcota including descriptions for ten novel species: Archangium lansinium sp. nov., Myxococcus landrumus sp. nov., Nannocystis bai.</title>
        <authorList>
            <person name="Ahearne A."/>
            <person name="Stevens C."/>
            <person name="Phillips K."/>
        </authorList>
    </citation>
    <scope>NUCLEOTIDE SEQUENCE</scope>
    <source>
        <strain evidence="4">Na p29</strain>
    </source>
</reference>
<sequence length="273" mass="28765">MTSPDPRTRPVAAVLYRGGEVSARRDLLAVEDPLEIRVATADDPEPRRLSMTMRTPGDDADLAAGFLYTEGIVRNREQIAGITCSEDHVRVDLAAGVRLPEAVPKRSFVMTSACGVCGRASLDNLRAQPPGPLTPGLPQLAATVVPGLPGALLRAQATFAATGGIHAAGLFDLRGELRLLREDVGRHNAVDKLVGALLLAGQLPASDAVLMVSARASFELVQKALMAQIPIFAAVGAPSSLAVELAVEADMTLLGFVREGRFTVYSGGIRITR</sequence>
<dbReference type="PANTHER" id="PTHR30592">
    <property type="entry name" value="FORMATE DEHYDROGENASE"/>
    <property type="match status" value="1"/>
</dbReference>
<evidence type="ECO:0000313" key="5">
    <source>
        <dbReference type="Proteomes" id="UP001150924"/>
    </source>
</evidence>
<dbReference type="GO" id="GO:0006777">
    <property type="term" value="P:Mo-molybdopterin cofactor biosynthetic process"/>
    <property type="evidence" value="ECO:0007669"/>
    <property type="project" value="UniProtKB-UniRule"/>
</dbReference>
<keyword evidence="2 3" id="KW-0501">Molybdenum cofactor biosynthesis</keyword>
<dbReference type="Pfam" id="PF02634">
    <property type="entry name" value="FdhD-NarQ"/>
    <property type="match status" value="1"/>
</dbReference>
<dbReference type="GO" id="GO:0005737">
    <property type="term" value="C:cytoplasm"/>
    <property type="evidence" value="ECO:0007669"/>
    <property type="project" value="UniProtKB-SubCell"/>
</dbReference>
<evidence type="ECO:0000313" key="4">
    <source>
        <dbReference type="EMBL" id="MCY1010891.1"/>
    </source>
</evidence>
<dbReference type="InterPro" id="IPR003786">
    <property type="entry name" value="FdhD"/>
</dbReference>
<dbReference type="PIRSF" id="PIRSF015626">
    <property type="entry name" value="FdhD"/>
    <property type="match status" value="1"/>
</dbReference>
<dbReference type="GO" id="GO:0016783">
    <property type="term" value="F:sulfurtransferase activity"/>
    <property type="evidence" value="ECO:0007669"/>
    <property type="project" value="InterPro"/>
</dbReference>
<dbReference type="NCBIfam" id="TIGR00129">
    <property type="entry name" value="fdhD_narQ"/>
    <property type="match status" value="1"/>
</dbReference>
<organism evidence="4 5">
    <name type="scientific">Nannocystis pusilla</name>
    <dbReference type="NCBI Taxonomy" id="889268"/>
    <lineage>
        <taxon>Bacteria</taxon>
        <taxon>Pseudomonadati</taxon>
        <taxon>Myxococcota</taxon>
        <taxon>Polyangia</taxon>
        <taxon>Nannocystales</taxon>
        <taxon>Nannocystaceae</taxon>
        <taxon>Nannocystis</taxon>
    </lineage>
</organism>
<comment type="caution">
    <text evidence="4">The sequence shown here is derived from an EMBL/GenBank/DDBJ whole genome shotgun (WGS) entry which is preliminary data.</text>
</comment>
<feature type="active site" description="Cysteine persulfide intermediate" evidence="3">
    <location>
        <position position="114"/>
    </location>
</feature>
<evidence type="ECO:0000256" key="1">
    <source>
        <dbReference type="ARBA" id="ARBA00022490"/>
    </source>
</evidence>
<dbReference type="HAMAP" id="MF_00187">
    <property type="entry name" value="FdhD"/>
    <property type="match status" value="1"/>
</dbReference>
<comment type="subcellular location">
    <subcellularLocation>
        <location evidence="3">Cytoplasm</location>
    </subcellularLocation>
</comment>
<accession>A0A9X3EVL5</accession>
<comment type="function">
    <text evidence="3">Required for formate dehydrogenase (FDH) activity. Acts as a sulfur carrier protein that transfers sulfur from IscS to the molybdenum cofactor prior to its insertion into FDH.</text>
</comment>
<dbReference type="Gene3D" id="3.10.20.10">
    <property type="match status" value="1"/>
</dbReference>
<dbReference type="InterPro" id="IPR016193">
    <property type="entry name" value="Cytidine_deaminase-like"/>
</dbReference>
<dbReference type="PANTHER" id="PTHR30592:SF1">
    <property type="entry name" value="SULFUR CARRIER PROTEIN FDHD"/>
    <property type="match status" value="1"/>
</dbReference>
<keyword evidence="5" id="KW-1185">Reference proteome</keyword>
<dbReference type="EMBL" id="JAPNKE010000002">
    <property type="protein sequence ID" value="MCY1010891.1"/>
    <property type="molecule type" value="Genomic_DNA"/>
</dbReference>
<protein>
    <recommendedName>
        <fullName evidence="3">Sulfur carrier protein FdhD</fullName>
    </recommendedName>
</protein>
<dbReference type="AlphaFoldDB" id="A0A9X3EVL5"/>
<gene>
    <name evidence="3 4" type="primary">fdhD</name>
    <name evidence="4" type="ORF">OV079_36070</name>
</gene>
<evidence type="ECO:0000256" key="2">
    <source>
        <dbReference type="ARBA" id="ARBA00023150"/>
    </source>
</evidence>
<dbReference type="Gene3D" id="3.40.140.10">
    <property type="entry name" value="Cytidine Deaminase, domain 2"/>
    <property type="match status" value="1"/>
</dbReference>
<dbReference type="Proteomes" id="UP001150924">
    <property type="component" value="Unassembled WGS sequence"/>
</dbReference>
<comment type="similarity">
    <text evidence="3">Belongs to the FdhD family.</text>
</comment>
<proteinExistence type="inferred from homology"/>